<evidence type="ECO:0000313" key="7">
    <source>
        <dbReference type="Proteomes" id="UP001497382"/>
    </source>
</evidence>
<dbReference type="Pfam" id="PF00431">
    <property type="entry name" value="CUB"/>
    <property type="match status" value="1"/>
</dbReference>
<dbReference type="SUPFAM" id="SSF57424">
    <property type="entry name" value="LDL receptor-like module"/>
    <property type="match status" value="1"/>
</dbReference>
<dbReference type="CDD" id="cd00041">
    <property type="entry name" value="CUB"/>
    <property type="match status" value="1"/>
</dbReference>
<feature type="domain" description="CUB" evidence="5">
    <location>
        <begin position="580"/>
        <end position="635"/>
    </location>
</feature>
<comment type="caution">
    <text evidence="6">The sequence shown here is derived from an EMBL/GenBank/DDBJ whole genome shotgun (WGS) entry which is preliminary data.</text>
</comment>
<keyword evidence="3" id="KW-0812">Transmembrane</keyword>
<keyword evidence="1 2" id="KW-1015">Disulfide bond</keyword>
<dbReference type="Proteomes" id="UP001497382">
    <property type="component" value="Unassembled WGS sequence"/>
</dbReference>
<reference evidence="6 7" key="1">
    <citation type="submission" date="2024-04" db="EMBL/GenBank/DDBJ databases">
        <authorList>
            <person name="Rising A."/>
            <person name="Reimegard J."/>
            <person name="Sonavane S."/>
            <person name="Akerstrom W."/>
            <person name="Nylinder S."/>
            <person name="Hedman E."/>
            <person name="Kallberg Y."/>
        </authorList>
    </citation>
    <scope>NUCLEOTIDE SEQUENCE [LARGE SCALE GENOMIC DNA]</scope>
</reference>
<dbReference type="PANTHER" id="PTHR46908:SF8">
    <property type="entry name" value="C-TYPE LECTIN DOMAIN-CONTAINING PROTEIN"/>
    <property type="match status" value="1"/>
</dbReference>
<dbReference type="PROSITE" id="PS01180">
    <property type="entry name" value="CUB"/>
    <property type="match status" value="1"/>
</dbReference>
<sequence length="895" mass="99092">MWKLAFSILCYLFVFINSQSIDVDDIELGKDVTCGQNLTHATGGFKLSITNLTGGVCRWFIAPENTTGPIEIKLFVQDLFLHENDYVTIFKGTEECDNDTLSIIPPLHAQNGSVSIITNESSLCIKLSGTDKFYLRKFNGFFISQACSFPIPPDLQIIHSPIYTNDVSDIDCTYVFNKDQHERAIPAFRFEEFNFSESQVSLTGTTKDGPYTKNDPPMDFFLEKSPMSIVVKMKPPTNESYRLAFSLVDSTCSGYHVLEQETNFMFESPPNVLNNGSIITECRWVFERKDPSSVLGLNLFKHHFNNPLDIVSVNDGGSELSPPLLQVTTSNINSTQKQLIRATGPRLWVAFKPQTYASYFAANVTVHGQGGHFKGNGTISMKATTGNDTVFLLEVDEDKTVFLNFTSSDFTYPATLSIYDGFDKSNLLANLHGKVWYPVLSKSSKMMVIASSFATGQFSATFRGVSPGCLHMNTISNENYVLSGNCNNTCMWIIPPRDVPGSDLLLNLQYLHLGKGDQLSIFKMDQSKTPLVEIHSNVTHVPQIVFPAHVGALVEINRAACEKENEDVVVVGHSSYLPTCGQNLSLASLGEFQITSPMYPDTYPILASCSWQLNTAKENLIHLAFHSLKLAPSHCIKITHPSDNKTMSFDGSKMPGDLLLPGQSVIEFDSANCQGSKLANFLQSAEGFVLNGTVADCGASLSGKTSGEFTVVSNKTLCIWKVTVPETAKDNVNIISYSLSKKDEVGNYEFLVYDGDSVRESRIVNDTKSEIWSRTNNLIFVYKRIDAAKPSTILTIKYFTVGCNSTDQCANKICLHPDWRCNGINECGDFTDERNCESVPIPPTPEKSGYSATSFWVCLVLMLGLGALLGIGIPYAYQKFKNGRYHRFDDLSAIH</sequence>
<dbReference type="Gene3D" id="4.10.400.10">
    <property type="entry name" value="Low-density Lipoprotein Receptor"/>
    <property type="match status" value="1"/>
</dbReference>
<dbReference type="InterPro" id="IPR035914">
    <property type="entry name" value="Sperma_CUB_dom_sf"/>
</dbReference>
<evidence type="ECO:0000256" key="2">
    <source>
        <dbReference type="PROSITE-ProRule" id="PRU00124"/>
    </source>
</evidence>
<dbReference type="SUPFAM" id="SSF49854">
    <property type="entry name" value="Spermadhesin, CUB domain"/>
    <property type="match status" value="3"/>
</dbReference>
<evidence type="ECO:0000256" key="3">
    <source>
        <dbReference type="SAM" id="Phobius"/>
    </source>
</evidence>
<feature type="disulfide bond" evidence="2">
    <location>
        <begin position="809"/>
        <end position="827"/>
    </location>
</feature>
<evidence type="ECO:0000259" key="5">
    <source>
        <dbReference type="PROSITE" id="PS01180"/>
    </source>
</evidence>
<comment type="caution">
    <text evidence="2">Lacks conserved residue(s) required for the propagation of feature annotation.</text>
</comment>
<name>A0AAV2AH69_9ARAC</name>
<dbReference type="SMART" id="SM00192">
    <property type="entry name" value="LDLa"/>
    <property type="match status" value="1"/>
</dbReference>
<dbReference type="Gene3D" id="2.60.120.290">
    <property type="entry name" value="Spermadhesin, CUB domain"/>
    <property type="match status" value="1"/>
</dbReference>
<dbReference type="EMBL" id="CAXIEN010000167">
    <property type="protein sequence ID" value="CAL1283381.1"/>
    <property type="molecule type" value="Genomic_DNA"/>
</dbReference>
<feature type="transmembrane region" description="Helical" evidence="3">
    <location>
        <begin position="854"/>
        <end position="877"/>
    </location>
</feature>
<protein>
    <recommendedName>
        <fullName evidence="5">CUB domain-containing protein</fullName>
    </recommendedName>
</protein>
<dbReference type="InterPro" id="IPR000859">
    <property type="entry name" value="CUB_dom"/>
</dbReference>
<keyword evidence="7" id="KW-1185">Reference proteome</keyword>
<evidence type="ECO:0000313" key="6">
    <source>
        <dbReference type="EMBL" id="CAL1283381.1"/>
    </source>
</evidence>
<dbReference type="CDD" id="cd00112">
    <property type="entry name" value="LDLa"/>
    <property type="match status" value="1"/>
</dbReference>
<dbReference type="AlphaFoldDB" id="A0AAV2AH69"/>
<dbReference type="InterPro" id="IPR002172">
    <property type="entry name" value="LDrepeatLR_classA_rpt"/>
</dbReference>
<evidence type="ECO:0000256" key="4">
    <source>
        <dbReference type="SAM" id="SignalP"/>
    </source>
</evidence>
<dbReference type="InterPro" id="IPR052129">
    <property type="entry name" value="Spermadhesin-Link_domain"/>
</dbReference>
<feature type="chain" id="PRO_5043853006" description="CUB domain-containing protein" evidence="4">
    <location>
        <begin position="19"/>
        <end position="895"/>
    </location>
</feature>
<evidence type="ECO:0000256" key="1">
    <source>
        <dbReference type="ARBA" id="ARBA00023157"/>
    </source>
</evidence>
<gene>
    <name evidence="6" type="ORF">LARSCL_LOCUS12570</name>
</gene>
<accession>A0AAV2AH69</accession>
<keyword evidence="3" id="KW-0472">Membrane</keyword>
<proteinExistence type="predicted"/>
<feature type="signal peptide" evidence="4">
    <location>
        <begin position="1"/>
        <end position="18"/>
    </location>
</feature>
<dbReference type="InterPro" id="IPR036055">
    <property type="entry name" value="LDL_receptor-like_sf"/>
</dbReference>
<dbReference type="PANTHER" id="PTHR46908">
    <property type="entry name" value="CUBILIN-LIKE PROTEIN"/>
    <property type="match status" value="1"/>
</dbReference>
<keyword evidence="3" id="KW-1133">Transmembrane helix</keyword>
<keyword evidence="4" id="KW-0732">Signal</keyword>
<organism evidence="6 7">
    <name type="scientific">Larinioides sclopetarius</name>
    <dbReference type="NCBI Taxonomy" id="280406"/>
    <lineage>
        <taxon>Eukaryota</taxon>
        <taxon>Metazoa</taxon>
        <taxon>Ecdysozoa</taxon>
        <taxon>Arthropoda</taxon>
        <taxon>Chelicerata</taxon>
        <taxon>Arachnida</taxon>
        <taxon>Araneae</taxon>
        <taxon>Araneomorphae</taxon>
        <taxon>Entelegynae</taxon>
        <taxon>Araneoidea</taxon>
        <taxon>Araneidae</taxon>
        <taxon>Larinioides</taxon>
    </lineage>
</organism>
<dbReference type="PROSITE" id="PS50068">
    <property type="entry name" value="LDLRA_2"/>
    <property type="match status" value="1"/>
</dbReference>
<feature type="disulfide bond" evidence="2">
    <location>
        <begin position="821"/>
        <end position="836"/>
    </location>
</feature>